<dbReference type="KEGG" id="dsa:Desal_1796"/>
<dbReference type="InterPro" id="IPR053154">
    <property type="entry name" value="c-di-AMP_regulator"/>
</dbReference>
<dbReference type="AlphaFoldDB" id="C6BTS8"/>
<dbReference type="HOGENOM" id="CLU_074312_1_0_7"/>
<sequence>MKVQHWKIAALAVMMAVLTWYLVTGRDLVETWVEFPLEIINPPQGMIIQDGMISKVSVRLRGPKGLIRSLDTKKVAYSLDTGHLVVGNNPVTIVPENLGLGSALEVVEISPSHINLVMDMFVKKRVRVVPSWEGDLHRDYTLKKKYSEPDEVTLRGPASVLKKIEQVRTQRIMLDTDSPGNWRGEVPLQLPDTVESNPGLVSVGLDFAVRSGKMWVKVPLYILGPDDVDFAASQNYVRLLVEGPKPFFRKKGFRDEITASIDLNATIPVGDNVVPYEVTLPRGCSVTKRKPEAITVTIARQEP</sequence>
<dbReference type="PANTHER" id="PTHR37804:SF1">
    <property type="entry name" value="CDAA REGULATORY PROTEIN CDAR"/>
    <property type="match status" value="1"/>
</dbReference>
<dbReference type="STRING" id="526222.Desal_1796"/>
<accession>C6BTS8</accession>
<proteinExistence type="predicted"/>
<name>C6BTS8_MARSD</name>
<protein>
    <submittedName>
        <fullName evidence="1">YbbR family protein</fullName>
    </submittedName>
</protein>
<dbReference type="RefSeq" id="WP_015851674.1">
    <property type="nucleotide sequence ID" value="NC_012881.1"/>
</dbReference>
<dbReference type="OrthoDB" id="128578at2"/>
<dbReference type="InterPro" id="IPR012505">
    <property type="entry name" value="YbbR"/>
</dbReference>
<dbReference type="Pfam" id="PF07949">
    <property type="entry name" value="YbbR"/>
    <property type="match status" value="2"/>
</dbReference>
<evidence type="ECO:0000313" key="2">
    <source>
        <dbReference type="Proteomes" id="UP000002601"/>
    </source>
</evidence>
<dbReference type="Gene3D" id="2.170.120.30">
    <property type="match status" value="2"/>
</dbReference>
<keyword evidence="2" id="KW-1185">Reference proteome</keyword>
<dbReference type="Proteomes" id="UP000002601">
    <property type="component" value="Chromosome"/>
</dbReference>
<dbReference type="EMBL" id="CP001649">
    <property type="protein sequence ID" value="ACS79858.1"/>
    <property type="molecule type" value="Genomic_DNA"/>
</dbReference>
<evidence type="ECO:0000313" key="1">
    <source>
        <dbReference type="EMBL" id="ACS79858.1"/>
    </source>
</evidence>
<organism evidence="1 2">
    <name type="scientific">Maridesulfovibrio salexigens (strain ATCC 14822 / DSM 2638 / NCIMB 8403 / VKM B-1763)</name>
    <name type="common">Desulfovibrio salexigens</name>
    <dbReference type="NCBI Taxonomy" id="526222"/>
    <lineage>
        <taxon>Bacteria</taxon>
        <taxon>Pseudomonadati</taxon>
        <taxon>Thermodesulfobacteriota</taxon>
        <taxon>Desulfovibrionia</taxon>
        <taxon>Desulfovibrionales</taxon>
        <taxon>Desulfovibrionaceae</taxon>
        <taxon>Maridesulfovibrio</taxon>
    </lineage>
</organism>
<reference evidence="1 2" key="1">
    <citation type="submission" date="2009-06" db="EMBL/GenBank/DDBJ databases">
        <title>Complete sequence of Desulfovibrio salexigens DSM 2638.</title>
        <authorList>
            <consortium name="US DOE Joint Genome Institute"/>
            <person name="Lucas S."/>
            <person name="Copeland A."/>
            <person name="Lapidus A."/>
            <person name="Glavina del Rio T."/>
            <person name="Tice H."/>
            <person name="Bruce D."/>
            <person name="Goodwin L."/>
            <person name="Pitluck S."/>
            <person name="Munk A.C."/>
            <person name="Brettin T."/>
            <person name="Detter J.C."/>
            <person name="Han C."/>
            <person name="Tapia R."/>
            <person name="Larimer F."/>
            <person name="Land M."/>
            <person name="Hauser L."/>
            <person name="Kyrpides N."/>
            <person name="Anderson I."/>
            <person name="Wall J.D."/>
            <person name="Arkin A.P."/>
            <person name="Dehal P."/>
            <person name="Chivian D."/>
            <person name="Giles B."/>
            <person name="Hazen T.C."/>
        </authorList>
    </citation>
    <scope>NUCLEOTIDE SEQUENCE [LARGE SCALE GENOMIC DNA]</scope>
    <source>
        <strain evidence="2">ATCC 14822 / DSM 2638 / NCIMB 8403 / VKM B-1763</strain>
    </source>
</reference>
<dbReference type="Gene3D" id="2.170.120.40">
    <property type="entry name" value="YbbR-like domain"/>
    <property type="match status" value="1"/>
</dbReference>
<dbReference type="PANTHER" id="PTHR37804">
    <property type="entry name" value="CDAA REGULATORY PROTEIN CDAR"/>
    <property type="match status" value="1"/>
</dbReference>
<gene>
    <name evidence="1" type="ordered locus">Desal_1796</name>
</gene>
<dbReference type="eggNOG" id="COG4856">
    <property type="taxonomic scope" value="Bacteria"/>
</dbReference>